<organism evidence="4 5">
    <name type="scientific">Dyella jejuensis</name>
    <dbReference type="NCBI Taxonomy" id="1432009"/>
    <lineage>
        <taxon>Bacteria</taxon>
        <taxon>Pseudomonadati</taxon>
        <taxon>Pseudomonadota</taxon>
        <taxon>Gammaproteobacteria</taxon>
        <taxon>Lysobacterales</taxon>
        <taxon>Rhodanobacteraceae</taxon>
        <taxon>Dyella</taxon>
    </lineage>
</organism>
<feature type="domain" description="CBS" evidence="3">
    <location>
        <begin position="1"/>
        <end position="60"/>
    </location>
</feature>
<dbReference type="PROSITE" id="PS51371">
    <property type="entry name" value="CBS"/>
    <property type="match status" value="2"/>
</dbReference>
<evidence type="ECO:0000313" key="5">
    <source>
        <dbReference type="Proteomes" id="UP001620461"/>
    </source>
</evidence>
<evidence type="ECO:0000259" key="3">
    <source>
        <dbReference type="PROSITE" id="PS51371"/>
    </source>
</evidence>
<proteinExistence type="predicted"/>
<protein>
    <submittedName>
        <fullName evidence="4">CBS domain-containing protein</fullName>
    </submittedName>
</protein>
<dbReference type="Pfam" id="PF00571">
    <property type="entry name" value="CBS"/>
    <property type="match status" value="2"/>
</dbReference>
<dbReference type="PANTHER" id="PTHR43080">
    <property type="entry name" value="CBS DOMAIN-CONTAINING PROTEIN CBSX3, MITOCHONDRIAL"/>
    <property type="match status" value="1"/>
</dbReference>
<dbReference type="CDD" id="cd04622">
    <property type="entry name" value="CBS_pair_HRP1_like"/>
    <property type="match status" value="1"/>
</dbReference>
<comment type="caution">
    <text evidence="4">The sequence shown here is derived from an EMBL/GenBank/DDBJ whole genome shotgun (WGS) entry which is preliminary data.</text>
</comment>
<evidence type="ECO:0000256" key="2">
    <source>
        <dbReference type="PROSITE-ProRule" id="PRU00703"/>
    </source>
</evidence>
<dbReference type="SUPFAM" id="SSF54631">
    <property type="entry name" value="CBS-domain pair"/>
    <property type="match status" value="1"/>
</dbReference>
<name>A0ABW8JJM7_9GAMM</name>
<dbReference type="PANTHER" id="PTHR43080:SF2">
    <property type="entry name" value="CBS DOMAIN-CONTAINING PROTEIN"/>
    <property type="match status" value="1"/>
</dbReference>
<keyword evidence="1 2" id="KW-0129">CBS domain</keyword>
<dbReference type="InterPro" id="IPR051257">
    <property type="entry name" value="Diverse_CBS-Domain"/>
</dbReference>
<dbReference type="EMBL" id="JADIKJ010000010">
    <property type="protein sequence ID" value="MFK2900684.1"/>
    <property type="molecule type" value="Genomic_DNA"/>
</dbReference>
<dbReference type="RefSeq" id="WP_404547175.1">
    <property type="nucleotide sequence ID" value="NZ_JADIKJ010000010.1"/>
</dbReference>
<feature type="domain" description="CBS" evidence="3">
    <location>
        <begin position="67"/>
        <end position="123"/>
    </location>
</feature>
<gene>
    <name evidence="4" type="ORF">ISP15_10080</name>
</gene>
<evidence type="ECO:0000256" key="1">
    <source>
        <dbReference type="ARBA" id="ARBA00023122"/>
    </source>
</evidence>
<dbReference type="SMART" id="SM00116">
    <property type="entry name" value="CBS"/>
    <property type="match status" value="2"/>
</dbReference>
<sequence length="133" mass="14268">MTTNPRYCSARDSLQGVARLMLEADVGEIPVVDERHQLVGVITDRDIVVRCVAAGDAPDTCVVDAYMTAPAVSLGKDASLEDVANLMAKEAVRRIPITDEAGRLCGIVAQADLERSKARSQKAKVSHRVSSPH</sequence>
<keyword evidence="5" id="KW-1185">Reference proteome</keyword>
<dbReference type="Proteomes" id="UP001620461">
    <property type="component" value="Unassembled WGS sequence"/>
</dbReference>
<evidence type="ECO:0000313" key="4">
    <source>
        <dbReference type="EMBL" id="MFK2900684.1"/>
    </source>
</evidence>
<dbReference type="InterPro" id="IPR046342">
    <property type="entry name" value="CBS_dom_sf"/>
</dbReference>
<dbReference type="Gene3D" id="3.10.580.10">
    <property type="entry name" value="CBS-domain"/>
    <property type="match status" value="1"/>
</dbReference>
<reference evidence="4 5" key="1">
    <citation type="submission" date="2020-10" db="EMBL/GenBank/DDBJ databases">
        <title>Phylogeny of dyella-like bacteria.</title>
        <authorList>
            <person name="Fu J."/>
        </authorList>
    </citation>
    <scope>NUCLEOTIDE SEQUENCE [LARGE SCALE GENOMIC DNA]</scope>
    <source>
        <strain evidence="4 5">JP1</strain>
    </source>
</reference>
<accession>A0ABW8JJM7</accession>
<dbReference type="InterPro" id="IPR000644">
    <property type="entry name" value="CBS_dom"/>
</dbReference>